<dbReference type="Pfam" id="PF00440">
    <property type="entry name" value="TetR_N"/>
    <property type="match status" value="1"/>
</dbReference>
<gene>
    <name evidence="6" type="ORF">PQU94_08250</name>
</gene>
<keyword evidence="7" id="KW-1185">Reference proteome</keyword>
<dbReference type="Proteomes" id="UP001216595">
    <property type="component" value="Unassembled WGS sequence"/>
</dbReference>
<evidence type="ECO:0000256" key="4">
    <source>
        <dbReference type="PROSITE-ProRule" id="PRU00335"/>
    </source>
</evidence>
<keyword evidence="3" id="KW-0804">Transcription</keyword>
<evidence type="ECO:0000313" key="6">
    <source>
        <dbReference type="EMBL" id="MDC7694270.1"/>
    </source>
</evidence>
<evidence type="ECO:0000256" key="1">
    <source>
        <dbReference type="ARBA" id="ARBA00023015"/>
    </source>
</evidence>
<feature type="DNA-binding region" description="H-T-H motif" evidence="4">
    <location>
        <begin position="40"/>
        <end position="59"/>
    </location>
</feature>
<dbReference type="RefSeq" id="WP_272740987.1">
    <property type="nucleotide sequence ID" value="NZ_JAQQKW010000004.1"/>
</dbReference>
<evidence type="ECO:0000313" key="7">
    <source>
        <dbReference type="Proteomes" id="UP001216595"/>
    </source>
</evidence>
<dbReference type="SUPFAM" id="SSF46689">
    <property type="entry name" value="Homeodomain-like"/>
    <property type="match status" value="1"/>
</dbReference>
<reference evidence="6 7" key="1">
    <citation type="submission" date="2023-01" db="EMBL/GenBank/DDBJ databases">
        <title>Novel species of the genus Asticcacaulis isolated from rivers.</title>
        <authorList>
            <person name="Lu H."/>
        </authorList>
    </citation>
    <scope>NUCLEOTIDE SEQUENCE [LARGE SCALE GENOMIC DNA]</scope>
    <source>
        <strain evidence="6 7">DXS10W</strain>
    </source>
</reference>
<evidence type="ECO:0000256" key="3">
    <source>
        <dbReference type="ARBA" id="ARBA00023163"/>
    </source>
</evidence>
<dbReference type="PRINTS" id="PR00455">
    <property type="entry name" value="HTHTETR"/>
</dbReference>
<comment type="caution">
    <text evidence="6">The sequence shown here is derived from an EMBL/GenBank/DDBJ whole genome shotgun (WGS) entry which is preliminary data.</text>
</comment>
<keyword evidence="1" id="KW-0805">Transcription regulation</keyword>
<protein>
    <submittedName>
        <fullName evidence="6">TetR/AcrR family transcriptional regulator</fullName>
    </submittedName>
</protein>
<name>A0ABT5IEJ2_9CAUL</name>
<dbReference type="SUPFAM" id="SSF48498">
    <property type="entry name" value="Tetracyclin repressor-like, C-terminal domain"/>
    <property type="match status" value="1"/>
</dbReference>
<evidence type="ECO:0000256" key="2">
    <source>
        <dbReference type="ARBA" id="ARBA00023125"/>
    </source>
</evidence>
<organism evidence="6 7">
    <name type="scientific">Asticcacaulis currens</name>
    <dbReference type="NCBI Taxonomy" id="2984210"/>
    <lineage>
        <taxon>Bacteria</taxon>
        <taxon>Pseudomonadati</taxon>
        <taxon>Pseudomonadota</taxon>
        <taxon>Alphaproteobacteria</taxon>
        <taxon>Caulobacterales</taxon>
        <taxon>Caulobacteraceae</taxon>
        <taxon>Asticcacaulis</taxon>
    </lineage>
</organism>
<keyword evidence="2 4" id="KW-0238">DNA-binding</keyword>
<dbReference type="PANTHER" id="PTHR47506">
    <property type="entry name" value="TRANSCRIPTIONAL REGULATORY PROTEIN"/>
    <property type="match status" value="1"/>
</dbReference>
<proteinExistence type="predicted"/>
<feature type="domain" description="HTH tetR-type" evidence="5">
    <location>
        <begin position="17"/>
        <end position="77"/>
    </location>
</feature>
<dbReference type="EMBL" id="JAQQKW010000004">
    <property type="protein sequence ID" value="MDC7694270.1"/>
    <property type="molecule type" value="Genomic_DNA"/>
</dbReference>
<dbReference type="PANTHER" id="PTHR47506:SF1">
    <property type="entry name" value="HTH-TYPE TRANSCRIPTIONAL REGULATOR YJDC"/>
    <property type="match status" value="1"/>
</dbReference>
<sequence length="207" mass="23446">MSTKVTSNHWKPSHMAHPRKDQLIAVASDLFNRYGYHQAGVDMIMRQSGVSKTTLYKYFPTKEDLILDILKRRSDDFMERVHRRLETTHATSSVPKSHAAITVILDVFEEWIRGSAFFGCNFARASAEYGDPEHAIYIHACAHKDRVETLLASVLTELAPEDAKRAARQIMLVIDGAITTAQVRGCREIMDEARQLVSMILVQFSPI</sequence>
<accession>A0ABT5IEJ2</accession>
<evidence type="ECO:0000259" key="5">
    <source>
        <dbReference type="PROSITE" id="PS50977"/>
    </source>
</evidence>
<dbReference type="InterPro" id="IPR009057">
    <property type="entry name" value="Homeodomain-like_sf"/>
</dbReference>
<dbReference type="InterPro" id="IPR036271">
    <property type="entry name" value="Tet_transcr_reg_TetR-rel_C_sf"/>
</dbReference>
<dbReference type="PROSITE" id="PS50977">
    <property type="entry name" value="HTH_TETR_2"/>
    <property type="match status" value="1"/>
</dbReference>
<dbReference type="Gene3D" id="1.10.357.10">
    <property type="entry name" value="Tetracycline Repressor, domain 2"/>
    <property type="match status" value="1"/>
</dbReference>
<dbReference type="InterPro" id="IPR001647">
    <property type="entry name" value="HTH_TetR"/>
</dbReference>